<dbReference type="PANTHER" id="PTHR16516:SF5">
    <property type="entry name" value="ZINC FINGER PROTEIN 488"/>
    <property type="match status" value="1"/>
</dbReference>
<dbReference type="EMBL" id="OW240922">
    <property type="protein sequence ID" value="CAH2321577.1"/>
    <property type="molecule type" value="Genomic_DNA"/>
</dbReference>
<sequence>MQRGEVQIRGVHPYQKEEQLLVWYDGLSCSILGFQELRDGLSTEGFQCPECEKEFQGKLSFLSHTCFLLPKGKDGTTVKLMRRGTNFHSLAHDMEIAGDEALKSILLEKTNCLDEAFTSNKRDEGFIVSVVSSSRSTAKRLLKAEQRQSAFSEFQGVKRVLNTEKDGRDTAGSAFSPVPARRKMTCRSDAQCFCDIFSGVTEMRMMDFCNNFSSPYEYLSLSNSCSSHPLPEVRQKPEVVTQTNSPQLLPPTFTPLGVTAQNWCAKCRLSFSMTSDLVLHMRSRHKREAGVETQRKRRRELQLSCPVCYACFRERHHLSRHMTSHC</sequence>
<evidence type="ECO:0000256" key="3">
    <source>
        <dbReference type="PROSITE-ProRule" id="PRU00042"/>
    </source>
</evidence>
<keyword evidence="3" id="KW-0862">Zinc</keyword>
<evidence type="ECO:0000313" key="6">
    <source>
        <dbReference type="Proteomes" id="UP001295444"/>
    </source>
</evidence>
<dbReference type="PROSITE" id="PS00028">
    <property type="entry name" value="ZINC_FINGER_C2H2_1"/>
    <property type="match status" value="2"/>
</dbReference>
<organism evidence="5 6">
    <name type="scientific">Pelobates cultripes</name>
    <name type="common">Western spadefoot toad</name>
    <dbReference type="NCBI Taxonomy" id="61616"/>
    <lineage>
        <taxon>Eukaryota</taxon>
        <taxon>Metazoa</taxon>
        <taxon>Chordata</taxon>
        <taxon>Craniata</taxon>
        <taxon>Vertebrata</taxon>
        <taxon>Euteleostomi</taxon>
        <taxon>Amphibia</taxon>
        <taxon>Batrachia</taxon>
        <taxon>Anura</taxon>
        <taxon>Pelobatoidea</taxon>
        <taxon>Pelobatidae</taxon>
        <taxon>Pelobates</taxon>
    </lineage>
</organism>
<reference evidence="5" key="1">
    <citation type="submission" date="2022-03" db="EMBL/GenBank/DDBJ databases">
        <authorList>
            <person name="Alioto T."/>
            <person name="Alioto T."/>
            <person name="Gomez Garrido J."/>
        </authorList>
    </citation>
    <scope>NUCLEOTIDE SEQUENCE</scope>
</reference>
<evidence type="ECO:0000256" key="2">
    <source>
        <dbReference type="ARBA" id="ARBA00023242"/>
    </source>
</evidence>
<keyword evidence="3" id="KW-0863">Zinc-finger</keyword>
<evidence type="ECO:0000259" key="4">
    <source>
        <dbReference type="PROSITE" id="PS50157"/>
    </source>
</evidence>
<keyword evidence="3" id="KW-0479">Metal-binding</keyword>
<accession>A0AAD1TEI4</accession>
<dbReference type="Proteomes" id="UP001295444">
    <property type="component" value="Chromosome 11"/>
</dbReference>
<name>A0AAD1TEI4_PELCU</name>
<dbReference type="SMART" id="SM00355">
    <property type="entry name" value="ZnF_C2H2"/>
    <property type="match status" value="3"/>
</dbReference>
<dbReference type="GO" id="GO:0006355">
    <property type="term" value="P:regulation of DNA-templated transcription"/>
    <property type="evidence" value="ECO:0007669"/>
    <property type="project" value="TreeGrafter"/>
</dbReference>
<dbReference type="GO" id="GO:0014003">
    <property type="term" value="P:oligodendrocyte development"/>
    <property type="evidence" value="ECO:0007669"/>
    <property type="project" value="TreeGrafter"/>
</dbReference>
<feature type="domain" description="C2H2-type" evidence="4">
    <location>
        <begin position="303"/>
        <end position="326"/>
    </location>
</feature>
<dbReference type="InterPro" id="IPR013087">
    <property type="entry name" value="Znf_C2H2_type"/>
</dbReference>
<dbReference type="AlphaFoldDB" id="A0AAD1TEI4"/>
<keyword evidence="6" id="KW-1185">Reference proteome</keyword>
<comment type="subcellular location">
    <subcellularLocation>
        <location evidence="1">Nucleus</location>
    </subcellularLocation>
</comment>
<dbReference type="Gene3D" id="3.30.160.60">
    <property type="entry name" value="Classic Zinc Finger"/>
    <property type="match status" value="1"/>
</dbReference>
<dbReference type="InterPro" id="IPR052296">
    <property type="entry name" value="TR-Histone_Methyltrans"/>
</dbReference>
<evidence type="ECO:0000256" key="1">
    <source>
        <dbReference type="ARBA" id="ARBA00004123"/>
    </source>
</evidence>
<feature type="domain" description="C2H2-type" evidence="4">
    <location>
        <begin position="262"/>
        <end position="290"/>
    </location>
</feature>
<dbReference type="GO" id="GO:0008270">
    <property type="term" value="F:zinc ion binding"/>
    <property type="evidence" value="ECO:0007669"/>
    <property type="project" value="UniProtKB-KW"/>
</dbReference>
<keyword evidence="2" id="KW-0539">Nucleus</keyword>
<dbReference type="GO" id="GO:0005634">
    <property type="term" value="C:nucleus"/>
    <property type="evidence" value="ECO:0007669"/>
    <property type="project" value="UniProtKB-SubCell"/>
</dbReference>
<evidence type="ECO:0000313" key="5">
    <source>
        <dbReference type="EMBL" id="CAH2321577.1"/>
    </source>
</evidence>
<protein>
    <submittedName>
        <fullName evidence="5">PR domain zinc finger 8-like</fullName>
    </submittedName>
</protein>
<proteinExistence type="predicted"/>
<dbReference type="PROSITE" id="PS50157">
    <property type="entry name" value="ZINC_FINGER_C2H2_2"/>
    <property type="match status" value="2"/>
</dbReference>
<dbReference type="PANTHER" id="PTHR16516">
    <property type="entry name" value="AGAP007109-PA"/>
    <property type="match status" value="1"/>
</dbReference>
<gene>
    <name evidence="5" type="ORF">PECUL_23A024819</name>
</gene>